<name>A0AAV9GIY3_9PEZI</name>
<evidence type="ECO:0000256" key="1">
    <source>
        <dbReference type="SAM" id="MobiDB-lite"/>
    </source>
</evidence>
<organism evidence="2 3">
    <name type="scientific">Podospora aff. communis PSN243</name>
    <dbReference type="NCBI Taxonomy" id="3040156"/>
    <lineage>
        <taxon>Eukaryota</taxon>
        <taxon>Fungi</taxon>
        <taxon>Dikarya</taxon>
        <taxon>Ascomycota</taxon>
        <taxon>Pezizomycotina</taxon>
        <taxon>Sordariomycetes</taxon>
        <taxon>Sordariomycetidae</taxon>
        <taxon>Sordariales</taxon>
        <taxon>Podosporaceae</taxon>
        <taxon>Podospora</taxon>
    </lineage>
</organism>
<dbReference type="Proteomes" id="UP001321760">
    <property type="component" value="Unassembled WGS sequence"/>
</dbReference>
<feature type="region of interest" description="Disordered" evidence="1">
    <location>
        <begin position="409"/>
        <end position="468"/>
    </location>
</feature>
<sequence length="468" mass="53149">MLSIYCGRDNECDRLRKHYPWLRGLTKFPPPDHERSVGHVETDFASSRSAFNNDGNLFMVVLRRYVLAERLLELFFNFVEDRKHGGRAQFLLFRLQGLEEEELAPRSDLSRNWTTLQVPFEDTFIPDDAFCDRATQIAKDRRGGGEAVTRPHSRLERGSFDNFLSQFSKRHREVNKRSADEISLSVCDAYEENPPVQWASPLWLQIGRNLSSLGELLGVTAERWQFADVGSPGIIKAFGERAKKQQVDLIQKQMLEQANIIQRQEQVITALRFRHMLENLPGPDIKGGFAGKRWTAFWGRAVQAAWETRKSPAADDPVGKLLRDEFAKIDQKKLKEEAKLQQVSELPIAKRAGDLYSVLSRLIHEYQDGKFVVNRLTYSPDDVDILNALVPSHVEDGEVIWSEERKRYERKRETDNGGDKGENGISSRLEDNGDSNGGGGVEDGGCLRREENGDSNGADVVSNALMTR</sequence>
<feature type="compositionally biased region" description="Basic and acidic residues" evidence="1">
    <location>
        <begin position="409"/>
        <end position="422"/>
    </location>
</feature>
<evidence type="ECO:0000313" key="3">
    <source>
        <dbReference type="Proteomes" id="UP001321760"/>
    </source>
</evidence>
<gene>
    <name evidence="2" type="ORF">QBC34DRAFT_381684</name>
</gene>
<accession>A0AAV9GIY3</accession>
<proteinExistence type="predicted"/>
<dbReference type="AlphaFoldDB" id="A0AAV9GIY3"/>
<reference evidence="2" key="1">
    <citation type="journal article" date="2023" name="Mol. Phylogenet. Evol.">
        <title>Genome-scale phylogeny and comparative genomics of the fungal order Sordariales.</title>
        <authorList>
            <person name="Hensen N."/>
            <person name="Bonometti L."/>
            <person name="Westerberg I."/>
            <person name="Brannstrom I.O."/>
            <person name="Guillou S."/>
            <person name="Cros-Aarteil S."/>
            <person name="Calhoun S."/>
            <person name="Haridas S."/>
            <person name="Kuo A."/>
            <person name="Mondo S."/>
            <person name="Pangilinan J."/>
            <person name="Riley R."/>
            <person name="LaButti K."/>
            <person name="Andreopoulos B."/>
            <person name="Lipzen A."/>
            <person name="Chen C."/>
            <person name="Yan M."/>
            <person name="Daum C."/>
            <person name="Ng V."/>
            <person name="Clum A."/>
            <person name="Steindorff A."/>
            <person name="Ohm R.A."/>
            <person name="Martin F."/>
            <person name="Silar P."/>
            <person name="Natvig D.O."/>
            <person name="Lalanne C."/>
            <person name="Gautier V."/>
            <person name="Ament-Velasquez S.L."/>
            <person name="Kruys A."/>
            <person name="Hutchinson M.I."/>
            <person name="Powell A.J."/>
            <person name="Barry K."/>
            <person name="Miller A.N."/>
            <person name="Grigoriev I.V."/>
            <person name="Debuchy R."/>
            <person name="Gladieux P."/>
            <person name="Hiltunen Thoren M."/>
            <person name="Johannesson H."/>
        </authorList>
    </citation>
    <scope>NUCLEOTIDE SEQUENCE</scope>
    <source>
        <strain evidence="2">PSN243</strain>
    </source>
</reference>
<keyword evidence="3" id="KW-1185">Reference proteome</keyword>
<dbReference type="EMBL" id="MU865945">
    <property type="protein sequence ID" value="KAK4448143.1"/>
    <property type="molecule type" value="Genomic_DNA"/>
</dbReference>
<evidence type="ECO:0000313" key="2">
    <source>
        <dbReference type="EMBL" id="KAK4448143.1"/>
    </source>
</evidence>
<comment type="caution">
    <text evidence="2">The sequence shown here is derived from an EMBL/GenBank/DDBJ whole genome shotgun (WGS) entry which is preliminary data.</text>
</comment>
<protein>
    <submittedName>
        <fullName evidence="2">Uncharacterized protein</fullName>
    </submittedName>
</protein>
<reference evidence="2" key="2">
    <citation type="submission" date="2023-05" db="EMBL/GenBank/DDBJ databases">
        <authorList>
            <consortium name="Lawrence Berkeley National Laboratory"/>
            <person name="Steindorff A."/>
            <person name="Hensen N."/>
            <person name="Bonometti L."/>
            <person name="Westerberg I."/>
            <person name="Brannstrom I.O."/>
            <person name="Guillou S."/>
            <person name="Cros-Aarteil S."/>
            <person name="Calhoun S."/>
            <person name="Haridas S."/>
            <person name="Kuo A."/>
            <person name="Mondo S."/>
            <person name="Pangilinan J."/>
            <person name="Riley R."/>
            <person name="Labutti K."/>
            <person name="Andreopoulos B."/>
            <person name="Lipzen A."/>
            <person name="Chen C."/>
            <person name="Yanf M."/>
            <person name="Daum C."/>
            <person name="Ng V."/>
            <person name="Clum A."/>
            <person name="Ohm R."/>
            <person name="Martin F."/>
            <person name="Silar P."/>
            <person name="Natvig D."/>
            <person name="Lalanne C."/>
            <person name="Gautier V."/>
            <person name="Ament-Velasquez S.L."/>
            <person name="Kruys A."/>
            <person name="Hutchinson M.I."/>
            <person name="Powell A.J."/>
            <person name="Barry K."/>
            <person name="Miller A.N."/>
            <person name="Grigoriev I.V."/>
            <person name="Debuchy R."/>
            <person name="Gladieux P."/>
            <person name="Thoren M.H."/>
            <person name="Johannesson H."/>
        </authorList>
    </citation>
    <scope>NUCLEOTIDE SEQUENCE</scope>
    <source>
        <strain evidence="2">PSN243</strain>
    </source>
</reference>